<evidence type="ECO:0000256" key="3">
    <source>
        <dbReference type="ARBA" id="ARBA00023315"/>
    </source>
</evidence>
<feature type="transmembrane region" description="Helical" evidence="4">
    <location>
        <begin position="43"/>
        <end position="64"/>
    </location>
</feature>
<sequence length="244" mass="28053">MLSEIFIILWKCWFCFLTVFLILTIGIFWTYPLSFSQKTFPLAYKGIRLWAILIFYGSGFRLNLERNQELNPNQSYMFISNHTSGIDILVMAIIHPKHPIVFVAKEELSKVPIFGRIYKQICILVNRSDNTSKRRVFKLAKEKINLGNSIVIFPEGGVPDDTNIILDEFKDGAFAIATITDLPIAVYTIKGLKEMFPFSWRKGYPGTVEVKLLDIIETKELSLKDKDGLKEVCFQKILSELKSE</sequence>
<dbReference type="SMART" id="SM00563">
    <property type="entry name" value="PlsC"/>
    <property type="match status" value="1"/>
</dbReference>
<keyword evidence="3 6" id="KW-0012">Acyltransferase</keyword>
<dbReference type="Proteomes" id="UP000192393">
    <property type="component" value="Unassembled WGS sequence"/>
</dbReference>
<dbReference type="CDD" id="cd07989">
    <property type="entry name" value="LPLAT_AGPAT-like"/>
    <property type="match status" value="1"/>
</dbReference>
<evidence type="ECO:0000256" key="4">
    <source>
        <dbReference type="SAM" id="Phobius"/>
    </source>
</evidence>
<reference evidence="6 7" key="1">
    <citation type="submission" date="2017-04" db="EMBL/GenBank/DDBJ databases">
        <authorList>
            <person name="Afonso C.L."/>
            <person name="Miller P.J."/>
            <person name="Scott M.A."/>
            <person name="Spackman E."/>
            <person name="Goraichik I."/>
            <person name="Dimitrov K.M."/>
            <person name="Suarez D.L."/>
            <person name="Swayne D.E."/>
        </authorList>
    </citation>
    <scope>NUCLEOTIDE SEQUENCE [LARGE SCALE GENOMIC DNA]</scope>
    <source>
        <strain evidence="6 7">CGMCC 1.12708</strain>
    </source>
</reference>
<evidence type="ECO:0000313" key="6">
    <source>
        <dbReference type="EMBL" id="SMC70467.1"/>
    </source>
</evidence>
<feature type="domain" description="Phospholipid/glycerol acyltransferase" evidence="5">
    <location>
        <begin position="76"/>
        <end position="192"/>
    </location>
</feature>
<keyword evidence="4" id="KW-1133">Transmembrane helix</keyword>
<dbReference type="PANTHER" id="PTHR10434:SF11">
    <property type="entry name" value="1-ACYL-SN-GLYCEROL-3-PHOSPHATE ACYLTRANSFERASE"/>
    <property type="match status" value="1"/>
</dbReference>
<dbReference type="InterPro" id="IPR002123">
    <property type="entry name" value="Plipid/glycerol_acylTrfase"/>
</dbReference>
<organism evidence="6 7">
    <name type="scientific">Moheibacter sediminis</name>
    <dbReference type="NCBI Taxonomy" id="1434700"/>
    <lineage>
        <taxon>Bacteria</taxon>
        <taxon>Pseudomonadati</taxon>
        <taxon>Bacteroidota</taxon>
        <taxon>Flavobacteriia</taxon>
        <taxon>Flavobacteriales</taxon>
        <taxon>Weeksellaceae</taxon>
        <taxon>Moheibacter</taxon>
    </lineage>
</organism>
<evidence type="ECO:0000256" key="1">
    <source>
        <dbReference type="ARBA" id="ARBA00005189"/>
    </source>
</evidence>
<protein>
    <submittedName>
        <fullName evidence="6">1-acyl-sn-glycerol-3-phosphate acyltransferase</fullName>
    </submittedName>
</protein>
<dbReference type="GO" id="GO:0006654">
    <property type="term" value="P:phosphatidic acid biosynthetic process"/>
    <property type="evidence" value="ECO:0007669"/>
    <property type="project" value="TreeGrafter"/>
</dbReference>
<evidence type="ECO:0000313" key="7">
    <source>
        <dbReference type="Proteomes" id="UP000192393"/>
    </source>
</evidence>
<dbReference type="Pfam" id="PF01553">
    <property type="entry name" value="Acyltransferase"/>
    <property type="match status" value="1"/>
</dbReference>
<dbReference type="PANTHER" id="PTHR10434">
    <property type="entry name" value="1-ACYL-SN-GLYCEROL-3-PHOSPHATE ACYLTRANSFERASE"/>
    <property type="match status" value="1"/>
</dbReference>
<comment type="pathway">
    <text evidence="1">Lipid metabolism.</text>
</comment>
<keyword evidence="7" id="KW-1185">Reference proteome</keyword>
<evidence type="ECO:0000256" key="2">
    <source>
        <dbReference type="ARBA" id="ARBA00022679"/>
    </source>
</evidence>
<gene>
    <name evidence="6" type="ORF">SAMN06296427_10648</name>
</gene>
<dbReference type="EMBL" id="FWXS01000006">
    <property type="protein sequence ID" value="SMC70467.1"/>
    <property type="molecule type" value="Genomic_DNA"/>
</dbReference>
<dbReference type="AlphaFoldDB" id="A0A1W2BBV3"/>
<proteinExistence type="predicted"/>
<name>A0A1W2BBV3_9FLAO</name>
<keyword evidence="4" id="KW-0472">Membrane</keyword>
<evidence type="ECO:0000259" key="5">
    <source>
        <dbReference type="SMART" id="SM00563"/>
    </source>
</evidence>
<keyword evidence="2 6" id="KW-0808">Transferase</keyword>
<feature type="transmembrane region" description="Helical" evidence="4">
    <location>
        <begin position="12"/>
        <end position="31"/>
    </location>
</feature>
<keyword evidence="4" id="KW-0812">Transmembrane</keyword>
<dbReference type="STRING" id="1434700.SAMN06296427_10648"/>
<dbReference type="GO" id="GO:0003841">
    <property type="term" value="F:1-acylglycerol-3-phosphate O-acyltransferase activity"/>
    <property type="evidence" value="ECO:0007669"/>
    <property type="project" value="TreeGrafter"/>
</dbReference>
<dbReference type="SUPFAM" id="SSF69593">
    <property type="entry name" value="Glycerol-3-phosphate (1)-acyltransferase"/>
    <property type="match status" value="1"/>
</dbReference>
<dbReference type="OrthoDB" id="9803035at2"/>
<accession>A0A1W2BBV3</accession>